<protein>
    <submittedName>
        <fullName evidence="2">Uncharacterized protein</fullName>
    </submittedName>
</protein>
<proteinExistence type="predicted"/>
<dbReference type="AlphaFoldDB" id="A0A239L6I4"/>
<gene>
    <name evidence="2" type="ORF">SAMN05421642_11248</name>
</gene>
<keyword evidence="1" id="KW-1133">Transmembrane helix</keyword>
<accession>A0A239L6I4</accession>
<dbReference type="EMBL" id="FZOW01000012">
    <property type="protein sequence ID" value="SNT25622.1"/>
    <property type="molecule type" value="Genomic_DNA"/>
</dbReference>
<reference evidence="3" key="1">
    <citation type="submission" date="2017-06" db="EMBL/GenBank/DDBJ databases">
        <authorList>
            <person name="Varghese N."/>
            <person name="Submissions S."/>
        </authorList>
    </citation>
    <scope>NUCLEOTIDE SEQUENCE [LARGE SCALE GENOMIC DNA]</scope>
    <source>
        <strain evidence="3">JCM 23211</strain>
    </source>
</reference>
<keyword evidence="3" id="KW-1185">Reference proteome</keyword>
<keyword evidence="1" id="KW-0812">Transmembrane</keyword>
<name>A0A239L6I4_9NOCA</name>
<organism evidence="2 3">
    <name type="scientific">Rhodococcoides kyotonense</name>
    <dbReference type="NCBI Taxonomy" id="398843"/>
    <lineage>
        <taxon>Bacteria</taxon>
        <taxon>Bacillati</taxon>
        <taxon>Actinomycetota</taxon>
        <taxon>Actinomycetes</taxon>
        <taxon>Mycobacteriales</taxon>
        <taxon>Nocardiaceae</taxon>
        <taxon>Rhodococcoides</taxon>
    </lineage>
</organism>
<keyword evidence="1" id="KW-0472">Membrane</keyword>
<evidence type="ECO:0000256" key="1">
    <source>
        <dbReference type="SAM" id="Phobius"/>
    </source>
</evidence>
<evidence type="ECO:0000313" key="2">
    <source>
        <dbReference type="EMBL" id="SNT25622.1"/>
    </source>
</evidence>
<evidence type="ECO:0000313" key="3">
    <source>
        <dbReference type="Proteomes" id="UP000198327"/>
    </source>
</evidence>
<feature type="transmembrane region" description="Helical" evidence="1">
    <location>
        <begin position="7"/>
        <end position="25"/>
    </location>
</feature>
<sequence>MKTTVKLAGYVVGITLVFFATYAIGTAVGPIGDAPTGHEHAQVIDGH</sequence>
<dbReference type="Proteomes" id="UP000198327">
    <property type="component" value="Unassembled WGS sequence"/>
</dbReference>